<dbReference type="AlphaFoldDB" id="E3D076"/>
<dbReference type="STRING" id="584708.Apau_2342"/>
<keyword evidence="2" id="KW-1185">Reference proteome</keyword>
<name>E3D076_9BACT</name>
<protein>
    <submittedName>
        <fullName evidence="1">Uncharacterized protein</fullName>
    </submittedName>
</protein>
<dbReference type="PaxDb" id="584708-Apau_2342"/>
<dbReference type="Proteomes" id="UP000005096">
    <property type="component" value="Chromosome"/>
</dbReference>
<dbReference type="EMBL" id="CM001022">
    <property type="protein sequence ID" value="EFQ24749.1"/>
    <property type="molecule type" value="Genomic_DNA"/>
</dbReference>
<dbReference type="HOGENOM" id="CLU_3371658_0_0_0"/>
<organism evidence="1 2">
    <name type="scientific">Aminomonas paucivorans DSM 12260</name>
    <dbReference type="NCBI Taxonomy" id="584708"/>
    <lineage>
        <taxon>Bacteria</taxon>
        <taxon>Thermotogati</taxon>
        <taxon>Synergistota</taxon>
        <taxon>Synergistia</taxon>
        <taxon>Synergistales</taxon>
        <taxon>Synergistaceae</taxon>
        <taxon>Aminomonas</taxon>
    </lineage>
</organism>
<evidence type="ECO:0000313" key="1">
    <source>
        <dbReference type="EMBL" id="EFQ24749.1"/>
    </source>
</evidence>
<gene>
    <name evidence="1" type="ORF">Apau_2342</name>
</gene>
<accession>E3D076</accession>
<evidence type="ECO:0000313" key="2">
    <source>
        <dbReference type="Proteomes" id="UP000005096"/>
    </source>
</evidence>
<proteinExistence type="predicted"/>
<reference evidence="1 2" key="1">
    <citation type="journal article" date="2010" name="Stand. Genomic Sci.">
        <title>Non-contiguous finished genome sequence of Aminomonas paucivorans type strain (GLU-3).</title>
        <authorList>
            <person name="Pitluck S."/>
            <person name="Yasawong M."/>
            <person name="Held B."/>
            <person name="Lapidus A."/>
            <person name="Nolan M."/>
            <person name="Copeland A."/>
            <person name="Lucas S."/>
            <person name="Del Rio T.G."/>
            <person name="Tice H."/>
            <person name="Cheng J.F."/>
            <person name="Chertkov O."/>
            <person name="Goodwin L."/>
            <person name="Tapia R."/>
            <person name="Han C."/>
            <person name="Liolios K."/>
            <person name="Ivanova N."/>
            <person name="Mavromatis K."/>
            <person name="Ovchinnikova G."/>
            <person name="Pati A."/>
            <person name="Chen A."/>
            <person name="Palaniappan K."/>
            <person name="Land M."/>
            <person name="Hauser L."/>
            <person name="Chang Y.J."/>
            <person name="Jeffries C.D."/>
            <person name="Pukall R."/>
            <person name="Spring S."/>
            <person name="Rohde M."/>
            <person name="Sikorski J."/>
            <person name="Goker M."/>
            <person name="Woyke T."/>
            <person name="Bristow J."/>
            <person name="Eisen J.A."/>
            <person name="Markowitz V."/>
            <person name="Hugenholtz P."/>
            <person name="Kyrpides N.C."/>
            <person name="Klenk H.P."/>
        </authorList>
    </citation>
    <scope>NUCLEOTIDE SEQUENCE [LARGE SCALE GENOMIC DNA]</scope>
    <source>
        <strain evidence="1 2">DSM 12260</strain>
    </source>
</reference>
<sequence>MLRNPEKIIEMEKRITGESRVEDPAYTLIRTFAN</sequence>